<evidence type="ECO:0000256" key="5">
    <source>
        <dbReference type="ARBA" id="ARBA00023242"/>
    </source>
</evidence>
<dbReference type="GO" id="GO:0000785">
    <property type="term" value="C:chromatin"/>
    <property type="evidence" value="ECO:0007669"/>
    <property type="project" value="TreeGrafter"/>
</dbReference>
<dbReference type="PANTHER" id="PTHR11793:SF13">
    <property type="entry name" value="PROTEIN DAUGHTERLESS"/>
    <property type="match status" value="1"/>
</dbReference>
<feature type="compositionally biased region" description="Basic and acidic residues" evidence="6">
    <location>
        <begin position="229"/>
        <end position="241"/>
    </location>
</feature>
<dbReference type="Proteomes" id="UP000492821">
    <property type="component" value="Unassembled WGS sequence"/>
</dbReference>
<protein>
    <submittedName>
        <fullName evidence="9">BHLH domain-containing protein</fullName>
    </submittedName>
</protein>
<evidence type="ECO:0000256" key="2">
    <source>
        <dbReference type="ARBA" id="ARBA00023015"/>
    </source>
</evidence>
<dbReference type="PANTHER" id="PTHR11793">
    <property type="entry name" value="BASIC HELIX-LOOP-HELIX TRANSCRIPTION FACTOR"/>
    <property type="match status" value="1"/>
</dbReference>
<evidence type="ECO:0000259" key="7">
    <source>
        <dbReference type="PROSITE" id="PS50888"/>
    </source>
</evidence>
<organism evidence="8 9">
    <name type="scientific">Panagrellus redivivus</name>
    <name type="common">Microworm</name>
    <dbReference type="NCBI Taxonomy" id="6233"/>
    <lineage>
        <taxon>Eukaryota</taxon>
        <taxon>Metazoa</taxon>
        <taxon>Ecdysozoa</taxon>
        <taxon>Nematoda</taxon>
        <taxon>Chromadorea</taxon>
        <taxon>Rhabditida</taxon>
        <taxon>Tylenchina</taxon>
        <taxon>Panagrolaimomorpha</taxon>
        <taxon>Panagrolaimoidea</taxon>
        <taxon>Panagrolaimidae</taxon>
        <taxon>Panagrellus</taxon>
    </lineage>
</organism>
<keyword evidence="5" id="KW-0539">Nucleus</keyword>
<dbReference type="InterPro" id="IPR051098">
    <property type="entry name" value="NeuroDiff_E-box_TFs"/>
</dbReference>
<evidence type="ECO:0000256" key="3">
    <source>
        <dbReference type="ARBA" id="ARBA00023125"/>
    </source>
</evidence>
<reference evidence="9" key="2">
    <citation type="submission" date="2020-10" db="UniProtKB">
        <authorList>
            <consortium name="WormBaseParasite"/>
        </authorList>
    </citation>
    <scope>IDENTIFICATION</scope>
</reference>
<dbReference type="InterPro" id="IPR011598">
    <property type="entry name" value="bHLH_dom"/>
</dbReference>
<reference evidence="8" key="1">
    <citation type="journal article" date="2013" name="Genetics">
        <title>The draft genome and transcriptome of Panagrellus redivivus are shaped by the harsh demands of a free-living lifestyle.</title>
        <authorList>
            <person name="Srinivasan J."/>
            <person name="Dillman A.R."/>
            <person name="Macchietto M.G."/>
            <person name="Heikkinen L."/>
            <person name="Lakso M."/>
            <person name="Fracchia K.M."/>
            <person name="Antoshechkin I."/>
            <person name="Mortazavi A."/>
            <person name="Wong G."/>
            <person name="Sternberg P.W."/>
        </authorList>
    </citation>
    <scope>NUCLEOTIDE SEQUENCE [LARGE SCALE GENOMIC DNA]</scope>
    <source>
        <strain evidence="8">MT8872</strain>
    </source>
</reference>
<dbReference type="SUPFAM" id="SSF47459">
    <property type="entry name" value="HLH, helix-loop-helix DNA-binding domain"/>
    <property type="match status" value="1"/>
</dbReference>
<evidence type="ECO:0000256" key="6">
    <source>
        <dbReference type="SAM" id="MobiDB-lite"/>
    </source>
</evidence>
<comment type="subcellular location">
    <subcellularLocation>
        <location evidence="1">Nucleus</location>
    </subcellularLocation>
</comment>
<keyword evidence="8" id="KW-1185">Reference proteome</keyword>
<dbReference type="GO" id="GO:0005634">
    <property type="term" value="C:nucleus"/>
    <property type="evidence" value="ECO:0007669"/>
    <property type="project" value="UniProtKB-SubCell"/>
</dbReference>
<accession>A0A7E4VWM3</accession>
<dbReference type="PROSITE" id="PS50888">
    <property type="entry name" value="BHLH"/>
    <property type="match status" value="1"/>
</dbReference>
<feature type="compositionally biased region" description="Polar residues" evidence="6">
    <location>
        <begin position="1"/>
        <end position="15"/>
    </location>
</feature>
<dbReference type="GO" id="GO:0005667">
    <property type="term" value="C:transcription regulator complex"/>
    <property type="evidence" value="ECO:0007669"/>
    <property type="project" value="TreeGrafter"/>
</dbReference>
<feature type="region of interest" description="Disordered" evidence="6">
    <location>
        <begin position="198"/>
        <end position="241"/>
    </location>
</feature>
<evidence type="ECO:0000256" key="1">
    <source>
        <dbReference type="ARBA" id="ARBA00004123"/>
    </source>
</evidence>
<feature type="compositionally biased region" description="Polar residues" evidence="6">
    <location>
        <begin position="198"/>
        <end position="214"/>
    </location>
</feature>
<dbReference type="GO" id="GO:0046983">
    <property type="term" value="F:protein dimerization activity"/>
    <property type="evidence" value="ECO:0007669"/>
    <property type="project" value="InterPro"/>
</dbReference>
<proteinExistence type="predicted"/>
<evidence type="ECO:0000313" key="9">
    <source>
        <dbReference type="WBParaSite" id="Pan_g3664.t1"/>
    </source>
</evidence>
<keyword evidence="2" id="KW-0805">Transcription regulation</keyword>
<keyword evidence="3" id="KW-0238">DNA-binding</keyword>
<dbReference type="InterPro" id="IPR036638">
    <property type="entry name" value="HLH_DNA-bd_sf"/>
</dbReference>
<dbReference type="Gene3D" id="4.10.280.10">
    <property type="entry name" value="Helix-loop-helix DNA-binding domain"/>
    <property type="match status" value="1"/>
</dbReference>
<dbReference type="Pfam" id="PF00010">
    <property type="entry name" value="HLH"/>
    <property type="match status" value="1"/>
</dbReference>
<feature type="region of interest" description="Disordered" evidence="6">
    <location>
        <begin position="1"/>
        <end position="21"/>
    </location>
</feature>
<dbReference type="AlphaFoldDB" id="A0A7E4VWM3"/>
<dbReference type="GO" id="GO:0000978">
    <property type="term" value="F:RNA polymerase II cis-regulatory region sequence-specific DNA binding"/>
    <property type="evidence" value="ECO:0007669"/>
    <property type="project" value="TreeGrafter"/>
</dbReference>
<dbReference type="SMART" id="SM00353">
    <property type="entry name" value="HLH"/>
    <property type="match status" value="1"/>
</dbReference>
<sequence>MDTTAPAVSSASNPTPYLPGPSVYPGGPPAVATTPSNVIYTDMATSSAYHWPPAPGQPGTDVYYPEYGNIENAGYYDQQPPATTTIHGQLPMAPSTQQYTGQVPAQIPVIQNGNPFPNQQIPPGPYNHPANWQPYPVPPTGQIPSDPNFVYLAPPVSTAKDHFYETPYPTMPPTTAGYPPNPMLSMQPTPAMYTNMPLTSDNNRNTPTIASSSRPAKAVSAAPSDGSGDEPRDVNRRLTNNTRERIRVRDINDNFKELNEMLAIYDPINGKKNLTKLGILNATTDLIDRLQKEVARRNLQHKLKFDPSK</sequence>
<evidence type="ECO:0000256" key="4">
    <source>
        <dbReference type="ARBA" id="ARBA00023163"/>
    </source>
</evidence>
<keyword evidence="4" id="KW-0804">Transcription</keyword>
<name>A0A7E4VWM3_PANRE</name>
<feature type="domain" description="BHLH" evidence="7">
    <location>
        <begin position="235"/>
        <end position="290"/>
    </location>
</feature>
<dbReference type="WBParaSite" id="Pan_g3664.t1">
    <property type="protein sequence ID" value="Pan_g3664.t1"/>
    <property type="gene ID" value="Pan_g3664"/>
</dbReference>
<dbReference type="GO" id="GO:0000981">
    <property type="term" value="F:DNA-binding transcription factor activity, RNA polymerase II-specific"/>
    <property type="evidence" value="ECO:0007669"/>
    <property type="project" value="TreeGrafter"/>
</dbReference>
<evidence type="ECO:0000313" key="8">
    <source>
        <dbReference type="Proteomes" id="UP000492821"/>
    </source>
</evidence>